<evidence type="ECO:0000313" key="1">
    <source>
        <dbReference type="EMBL" id="AHG82502.1"/>
    </source>
</evidence>
<name>A0A4V7IC43_BIBTR</name>
<dbReference type="AlphaFoldDB" id="A0A4V7IC43"/>
<sequence>MFECILSCFGLSVQQFCKFFVKLNRLHNNFKVKCTAF</sequence>
<dbReference type="EMBL" id="CP006954">
    <property type="protein sequence ID" value="AHG82502.1"/>
    <property type="molecule type" value="Genomic_DNA"/>
</dbReference>
<accession>A0A4V7IC43</accession>
<dbReference type="KEGG" id="btre:F542_17870"/>
<proteinExistence type="predicted"/>
<evidence type="ECO:0000313" key="2">
    <source>
        <dbReference type="Proteomes" id="UP000019091"/>
    </source>
</evidence>
<protein>
    <submittedName>
        <fullName evidence="1">Uncharacterized protein</fullName>
    </submittedName>
</protein>
<dbReference type="Proteomes" id="UP000019091">
    <property type="component" value="Chromosome"/>
</dbReference>
<reference evidence="1 2" key="1">
    <citation type="journal article" date="2014" name="Genome Announc.">
        <title>Complete Closed Genome Sequences of Three Bibersteinia trehalosi Nasopharyngeal Isolates from Cattle with Shipping Fever.</title>
        <authorList>
            <person name="Harhay G.P."/>
            <person name="McVey D.S."/>
            <person name="Koren S."/>
            <person name="Phillippy A.M."/>
            <person name="Bono J."/>
            <person name="Harhay D.M."/>
            <person name="Clawson M.L."/>
            <person name="Heaton M.P."/>
            <person name="Chitko-McKown C.G."/>
            <person name="Korlach J."/>
            <person name="Smith T.P."/>
        </authorList>
    </citation>
    <scope>NUCLEOTIDE SEQUENCE [LARGE SCALE GENOMIC DNA]</scope>
    <source>
        <strain evidence="1 2">USDA-ARS-USMARC-188</strain>
    </source>
</reference>
<organism evidence="1 2">
    <name type="scientific">Bibersteinia trehalosi USDA-ARS-USMARC-188</name>
    <dbReference type="NCBI Taxonomy" id="1263829"/>
    <lineage>
        <taxon>Bacteria</taxon>
        <taxon>Pseudomonadati</taxon>
        <taxon>Pseudomonadota</taxon>
        <taxon>Gammaproteobacteria</taxon>
        <taxon>Pasteurellales</taxon>
        <taxon>Pasteurellaceae</taxon>
        <taxon>Bibersteinia</taxon>
    </lineage>
</organism>
<gene>
    <name evidence="1" type="ORF">F542_17870</name>
</gene>